<keyword evidence="1" id="KW-0472">Membrane</keyword>
<dbReference type="EMBL" id="PFPO01000038">
    <property type="protein sequence ID" value="PIZ99281.1"/>
    <property type="molecule type" value="Genomic_DNA"/>
</dbReference>
<sequence>MLNKATIREGMGFGVTSAILTTLGLFLGLLSSTSSKLAVIGGIVTIALADALSDSFGMHISLEYGRSENKHNVWSATIATFIYKFVFAGVFIIPVLLWSLTTAAVVSIIYGLLVIIYISYLTARQNNDVVWRVIISHVLITMVVILLSFSVGKLVAHYFA</sequence>
<evidence type="ECO:0000313" key="3">
    <source>
        <dbReference type="Proteomes" id="UP000230405"/>
    </source>
</evidence>
<evidence type="ECO:0000256" key="1">
    <source>
        <dbReference type="SAM" id="Phobius"/>
    </source>
</evidence>
<protein>
    <recommendedName>
        <fullName evidence="4">VIT family protein</fullName>
    </recommendedName>
</protein>
<gene>
    <name evidence="2" type="ORF">COX77_02090</name>
</gene>
<keyword evidence="1" id="KW-0812">Transmembrane</keyword>
<organism evidence="2 3">
    <name type="scientific">Candidatus Komeilibacteria bacterium CG_4_10_14_0_2_um_filter_37_10</name>
    <dbReference type="NCBI Taxonomy" id="1974470"/>
    <lineage>
        <taxon>Bacteria</taxon>
        <taxon>Candidatus Komeiliibacteriota</taxon>
    </lineage>
</organism>
<comment type="caution">
    <text evidence="2">The sequence shown here is derived from an EMBL/GenBank/DDBJ whole genome shotgun (WGS) entry which is preliminary data.</text>
</comment>
<reference evidence="3" key="1">
    <citation type="submission" date="2017-09" db="EMBL/GenBank/DDBJ databases">
        <title>Depth-based differentiation of microbial function through sediment-hosted aquifers and enrichment of novel symbionts in the deep terrestrial subsurface.</title>
        <authorList>
            <person name="Probst A.J."/>
            <person name="Ladd B."/>
            <person name="Jarett J.K."/>
            <person name="Geller-Mcgrath D.E."/>
            <person name="Sieber C.M.K."/>
            <person name="Emerson J.B."/>
            <person name="Anantharaman K."/>
            <person name="Thomas B.C."/>
            <person name="Malmstrom R."/>
            <person name="Stieglmeier M."/>
            <person name="Klingl A."/>
            <person name="Woyke T."/>
            <person name="Ryan C.M."/>
            <person name="Banfield J.F."/>
        </authorList>
    </citation>
    <scope>NUCLEOTIDE SEQUENCE [LARGE SCALE GENOMIC DNA]</scope>
</reference>
<proteinExistence type="predicted"/>
<accession>A0A2M7VFB9</accession>
<dbReference type="AlphaFoldDB" id="A0A2M7VFB9"/>
<feature type="transmembrane region" description="Helical" evidence="1">
    <location>
        <begin position="12"/>
        <end position="31"/>
    </location>
</feature>
<feature type="transmembrane region" description="Helical" evidence="1">
    <location>
        <begin position="129"/>
        <end position="151"/>
    </location>
</feature>
<dbReference type="Proteomes" id="UP000230405">
    <property type="component" value="Unassembled WGS sequence"/>
</dbReference>
<name>A0A2M7VFB9_9BACT</name>
<feature type="transmembrane region" description="Helical" evidence="1">
    <location>
        <begin position="103"/>
        <end position="122"/>
    </location>
</feature>
<keyword evidence="1" id="KW-1133">Transmembrane helix</keyword>
<evidence type="ECO:0000313" key="2">
    <source>
        <dbReference type="EMBL" id="PIZ99281.1"/>
    </source>
</evidence>
<feature type="transmembrane region" description="Helical" evidence="1">
    <location>
        <begin position="37"/>
        <end position="53"/>
    </location>
</feature>
<evidence type="ECO:0008006" key="4">
    <source>
        <dbReference type="Google" id="ProtNLM"/>
    </source>
</evidence>
<feature type="transmembrane region" description="Helical" evidence="1">
    <location>
        <begin position="73"/>
        <end position="97"/>
    </location>
</feature>